<evidence type="ECO:0000313" key="7">
    <source>
        <dbReference type="Proteomes" id="UP000182692"/>
    </source>
</evidence>
<keyword evidence="4 6" id="KW-0067">ATP-binding</keyword>
<keyword evidence="3" id="KW-0547">Nucleotide-binding</keyword>
<keyword evidence="2" id="KW-0813">Transport</keyword>
<sequence>MIRLENLTKFYPSKLGNQYIFQDINFTVPEGHNIAILGSNGAGKSTLFRILAGSEYPNKGKVITDKEISWPVALATGIHPQMTGRENTRFIGRVNGVADLDAYEEKVKGFAELGIKYDLPVKSYSSGMRSRLAFGCCVAIDFDIYLIDEATSVGDQKFRKKAKNALLEKSKVASVIMVSHDMKEIREFCDSAIILHKGEMNFYPDLEEAIKVYSEF</sequence>
<dbReference type="GO" id="GO:0016887">
    <property type="term" value="F:ATP hydrolysis activity"/>
    <property type="evidence" value="ECO:0007669"/>
    <property type="project" value="InterPro"/>
</dbReference>
<dbReference type="OrthoDB" id="9778870at2"/>
<dbReference type="InterPro" id="IPR003439">
    <property type="entry name" value="ABC_transporter-like_ATP-bd"/>
</dbReference>
<gene>
    <name evidence="6" type="ORF">SAMN03084138_02801</name>
</gene>
<dbReference type="GO" id="GO:0016020">
    <property type="term" value="C:membrane"/>
    <property type="evidence" value="ECO:0007669"/>
    <property type="project" value="InterPro"/>
</dbReference>
<dbReference type="InterPro" id="IPR003593">
    <property type="entry name" value="AAA+_ATPase"/>
</dbReference>
<dbReference type="PROSITE" id="PS50893">
    <property type="entry name" value="ABC_TRANSPORTER_2"/>
    <property type="match status" value="1"/>
</dbReference>
<dbReference type="InterPro" id="IPR027417">
    <property type="entry name" value="P-loop_NTPase"/>
</dbReference>
<evidence type="ECO:0000313" key="6">
    <source>
        <dbReference type="EMBL" id="SFP66440.1"/>
    </source>
</evidence>
<organism evidence="6 7">
    <name type="scientific">Enterovibrio norvegicus DSM 15893</name>
    <dbReference type="NCBI Taxonomy" id="1121869"/>
    <lineage>
        <taxon>Bacteria</taxon>
        <taxon>Pseudomonadati</taxon>
        <taxon>Pseudomonadota</taxon>
        <taxon>Gammaproteobacteria</taxon>
        <taxon>Vibrionales</taxon>
        <taxon>Vibrionaceae</taxon>
        <taxon>Enterovibrio</taxon>
    </lineage>
</organism>
<dbReference type="PANTHER" id="PTHR46743">
    <property type="entry name" value="TEICHOIC ACIDS EXPORT ATP-BINDING PROTEIN TAGH"/>
    <property type="match status" value="1"/>
</dbReference>
<evidence type="ECO:0000256" key="4">
    <source>
        <dbReference type="ARBA" id="ARBA00022840"/>
    </source>
</evidence>
<proteinExistence type="inferred from homology"/>
<evidence type="ECO:0000259" key="5">
    <source>
        <dbReference type="PROSITE" id="PS50893"/>
    </source>
</evidence>
<reference evidence="6 7" key="1">
    <citation type="submission" date="2016-10" db="EMBL/GenBank/DDBJ databases">
        <authorList>
            <person name="de Groot N.N."/>
        </authorList>
    </citation>
    <scope>NUCLEOTIDE SEQUENCE [LARGE SCALE GENOMIC DNA]</scope>
    <source>
        <strain evidence="6 7">DSM 15893</strain>
    </source>
</reference>
<dbReference type="RefSeq" id="WP_074927378.1">
    <property type="nucleotide sequence ID" value="NZ_FOWR01000020.1"/>
</dbReference>
<feature type="domain" description="ABC transporter" evidence="5">
    <location>
        <begin position="2"/>
        <end position="216"/>
    </location>
</feature>
<dbReference type="InterPro" id="IPR017871">
    <property type="entry name" value="ABC_transporter-like_CS"/>
</dbReference>
<comment type="similarity">
    <text evidence="1">Belongs to the ABC transporter superfamily.</text>
</comment>
<dbReference type="GO" id="GO:0005524">
    <property type="term" value="F:ATP binding"/>
    <property type="evidence" value="ECO:0007669"/>
    <property type="project" value="UniProtKB-KW"/>
</dbReference>
<dbReference type="SMART" id="SM00382">
    <property type="entry name" value="AAA"/>
    <property type="match status" value="1"/>
</dbReference>
<dbReference type="Pfam" id="PF00005">
    <property type="entry name" value="ABC_tran"/>
    <property type="match status" value="1"/>
</dbReference>
<protein>
    <submittedName>
        <fullName evidence="6">Capsular polysaccharide transport system ATP-binding protein</fullName>
    </submittedName>
</protein>
<evidence type="ECO:0000256" key="3">
    <source>
        <dbReference type="ARBA" id="ARBA00022741"/>
    </source>
</evidence>
<dbReference type="STRING" id="1121869.SAMN03084138_02801"/>
<name>A0A1I5S6X0_9GAMM</name>
<dbReference type="InterPro" id="IPR015860">
    <property type="entry name" value="ABC_transpr_TagH-like"/>
</dbReference>
<dbReference type="GeneID" id="35870693"/>
<dbReference type="GO" id="GO:0140359">
    <property type="term" value="F:ABC-type transporter activity"/>
    <property type="evidence" value="ECO:0007669"/>
    <property type="project" value="InterPro"/>
</dbReference>
<dbReference type="InterPro" id="IPR050683">
    <property type="entry name" value="Bact_Polysacc_Export_ATP-bd"/>
</dbReference>
<dbReference type="CDD" id="cd03220">
    <property type="entry name" value="ABC_KpsT_Wzt"/>
    <property type="match status" value="1"/>
</dbReference>
<dbReference type="Gene3D" id="3.40.50.300">
    <property type="entry name" value="P-loop containing nucleotide triphosphate hydrolases"/>
    <property type="match status" value="1"/>
</dbReference>
<dbReference type="EMBL" id="FOWR01000020">
    <property type="protein sequence ID" value="SFP66440.1"/>
    <property type="molecule type" value="Genomic_DNA"/>
</dbReference>
<accession>A0A1I5S6X0</accession>
<evidence type="ECO:0000256" key="2">
    <source>
        <dbReference type="ARBA" id="ARBA00022448"/>
    </source>
</evidence>
<dbReference type="SUPFAM" id="SSF52540">
    <property type="entry name" value="P-loop containing nucleoside triphosphate hydrolases"/>
    <property type="match status" value="1"/>
</dbReference>
<dbReference type="Proteomes" id="UP000182692">
    <property type="component" value="Unassembled WGS sequence"/>
</dbReference>
<dbReference type="AlphaFoldDB" id="A0A1I5S6X0"/>
<dbReference type="PROSITE" id="PS00211">
    <property type="entry name" value="ABC_TRANSPORTER_1"/>
    <property type="match status" value="1"/>
</dbReference>
<evidence type="ECO:0000256" key="1">
    <source>
        <dbReference type="ARBA" id="ARBA00005417"/>
    </source>
</evidence>
<dbReference type="PANTHER" id="PTHR46743:SF2">
    <property type="entry name" value="TEICHOIC ACIDS EXPORT ATP-BINDING PROTEIN TAGH"/>
    <property type="match status" value="1"/>
</dbReference>